<evidence type="ECO:0000256" key="1">
    <source>
        <dbReference type="SAM" id="MobiDB-lite"/>
    </source>
</evidence>
<gene>
    <name evidence="2" type="ORF">K8V81_11505</name>
</gene>
<name>A0A921SY32_9MICO</name>
<protein>
    <recommendedName>
        <fullName evidence="4">Activator of Hsp90 ATPase 1 family protein</fullName>
    </recommendedName>
</protein>
<accession>A0A921SY32</accession>
<dbReference type="AlphaFoldDB" id="A0A921SY32"/>
<reference evidence="2" key="2">
    <citation type="submission" date="2021-09" db="EMBL/GenBank/DDBJ databases">
        <authorList>
            <person name="Gilroy R."/>
        </authorList>
    </citation>
    <scope>NUCLEOTIDE SEQUENCE</scope>
    <source>
        <strain evidence="2">ChiGjej5B5-22894</strain>
    </source>
</reference>
<comment type="caution">
    <text evidence="2">The sequence shown here is derived from an EMBL/GenBank/DDBJ whole genome shotgun (WGS) entry which is preliminary data.</text>
</comment>
<reference evidence="2" key="1">
    <citation type="journal article" date="2021" name="PeerJ">
        <title>Extensive microbial diversity within the chicken gut microbiome revealed by metagenomics and culture.</title>
        <authorList>
            <person name="Gilroy R."/>
            <person name="Ravi A."/>
            <person name="Getino M."/>
            <person name="Pursley I."/>
            <person name="Horton D.L."/>
            <person name="Alikhan N.F."/>
            <person name="Baker D."/>
            <person name="Gharbi K."/>
            <person name="Hall N."/>
            <person name="Watson M."/>
            <person name="Adriaenssens E.M."/>
            <person name="Foster-Nyarko E."/>
            <person name="Jarju S."/>
            <person name="Secka A."/>
            <person name="Antonio M."/>
            <person name="Oren A."/>
            <person name="Chaudhuri R.R."/>
            <person name="La Ragione R."/>
            <person name="Hildebrand F."/>
            <person name="Pallen M.J."/>
        </authorList>
    </citation>
    <scope>NUCLEOTIDE SEQUENCE</scope>
    <source>
        <strain evidence="2">ChiGjej5B5-22894</strain>
    </source>
</reference>
<dbReference type="EMBL" id="DYUE01000269">
    <property type="protein sequence ID" value="HJG92334.1"/>
    <property type="molecule type" value="Genomic_DNA"/>
</dbReference>
<organism evidence="2 3">
    <name type="scientific">Brachybacterium massiliense</name>
    <dbReference type="NCBI Taxonomy" id="1755098"/>
    <lineage>
        <taxon>Bacteria</taxon>
        <taxon>Bacillati</taxon>
        <taxon>Actinomycetota</taxon>
        <taxon>Actinomycetes</taxon>
        <taxon>Micrococcales</taxon>
        <taxon>Dermabacteraceae</taxon>
        <taxon>Brachybacterium</taxon>
    </lineage>
</organism>
<feature type="region of interest" description="Disordered" evidence="1">
    <location>
        <begin position="1"/>
        <end position="23"/>
    </location>
</feature>
<proteinExistence type="predicted"/>
<sequence length="194" mass="21729">MSHEIPPSEHPHAARIEAGTGTPLSTWAQRIDEAGGRDFDHTSIARLLPQRWEITEWWAQGVTVAYEQIIGRRVVGQSCQGDFAASASRTVPGDPDAVRARWDAFLTTPRREELGLDEVRLSDTPTWRYWRAAVSDGSRLSVNITAKDSERSTVGLEHKGIETAEGREAWKALWKTTLTDFTAFEHTASDEETR</sequence>
<evidence type="ECO:0000313" key="3">
    <source>
        <dbReference type="Proteomes" id="UP000742460"/>
    </source>
</evidence>
<evidence type="ECO:0008006" key="4">
    <source>
        <dbReference type="Google" id="ProtNLM"/>
    </source>
</evidence>
<feature type="compositionally biased region" description="Basic and acidic residues" evidence="1">
    <location>
        <begin position="1"/>
        <end position="15"/>
    </location>
</feature>
<dbReference type="Proteomes" id="UP000742460">
    <property type="component" value="Unassembled WGS sequence"/>
</dbReference>
<evidence type="ECO:0000313" key="2">
    <source>
        <dbReference type="EMBL" id="HJG92334.1"/>
    </source>
</evidence>